<dbReference type="RefSeq" id="WP_132541304.1">
    <property type="nucleotide sequence ID" value="NZ_SLWY01000008.1"/>
</dbReference>
<dbReference type="AlphaFoldDB" id="A0A4R2LEV8"/>
<dbReference type="Pfam" id="PF00520">
    <property type="entry name" value="Ion_trans"/>
    <property type="match status" value="1"/>
</dbReference>
<evidence type="ECO:0000256" key="1">
    <source>
        <dbReference type="ARBA" id="ARBA00004141"/>
    </source>
</evidence>
<feature type="transmembrane region" description="Helical" evidence="6">
    <location>
        <begin position="248"/>
        <end position="272"/>
    </location>
</feature>
<dbReference type="Proteomes" id="UP000295765">
    <property type="component" value="Unassembled WGS sequence"/>
</dbReference>
<dbReference type="PRINTS" id="PR00169">
    <property type="entry name" value="KCHANNEL"/>
</dbReference>
<name>A0A4R2LEV8_9GAMM</name>
<dbReference type="Gene3D" id="3.30.70.1450">
    <property type="entry name" value="Regulator of K+ conductance, C-terminal domain"/>
    <property type="match status" value="1"/>
</dbReference>
<dbReference type="InterPro" id="IPR027359">
    <property type="entry name" value="Volt_channel_dom_sf"/>
</dbReference>
<keyword evidence="2 6" id="KW-0812">Transmembrane</keyword>
<dbReference type="SUPFAM" id="SSF51735">
    <property type="entry name" value="NAD(P)-binding Rossmann-fold domains"/>
    <property type="match status" value="1"/>
</dbReference>
<keyword evidence="9" id="KW-1185">Reference proteome</keyword>
<dbReference type="PANTHER" id="PTHR43833:SF9">
    <property type="entry name" value="POTASSIUM CHANNEL PROTEIN YUGO-RELATED"/>
    <property type="match status" value="1"/>
</dbReference>
<evidence type="ECO:0000256" key="6">
    <source>
        <dbReference type="SAM" id="Phobius"/>
    </source>
</evidence>
<keyword evidence="8" id="KW-0406">Ion transport</keyword>
<dbReference type="InterPro" id="IPR050721">
    <property type="entry name" value="Trk_Ktr_HKT_K-transport"/>
</dbReference>
<dbReference type="EMBL" id="SLWY01000008">
    <property type="protein sequence ID" value="TCO81438.1"/>
    <property type="molecule type" value="Genomic_DNA"/>
</dbReference>
<dbReference type="GO" id="GO:0006813">
    <property type="term" value="P:potassium ion transport"/>
    <property type="evidence" value="ECO:0007669"/>
    <property type="project" value="InterPro"/>
</dbReference>
<dbReference type="PANTHER" id="PTHR43833">
    <property type="entry name" value="POTASSIUM CHANNEL PROTEIN 2-RELATED-RELATED"/>
    <property type="match status" value="1"/>
</dbReference>
<organism evidence="8 9">
    <name type="scientific">Plasticicumulans lactativorans</name>
    <dbReference type="NCBI Taxonomy" id="1133106"/>
    <lineage>
        <taxon>Bacteria</taxon>
        <taxon>Pseudomonadati</taxon>
        <taxon>Pseudomonadota</taxon>
        <taxon>Gammaproteobacteria</taxon>
        <taxon>Candidatus Competibacteraceae</taxon>
        <taxon>Plasticicumulans</taxon>
    </lineage>
</organism>
<dbReference type="InterPro" id="IPR036291">
    <property type="entry name" value="NAD(P)-bd_dom_sf"/>
</dbReference>
<dbReference type="Gene3D" id="1.20.120.350">
    <property type="entry name" value="Voltage-gated potassium channels. Chain C"/>
    <property type="match status" value="1"/>
</dbReference>
<dbReference type="InterPro" id="IPR003148">
    <property type="entry name" value="RCK_N"/>
</dbReference>
<dbReference type="Pfam" id="PF02254">
    <property type="entry name" value="TrkA_N"/>
    <property type="match status" value="1"/>
</dbReference>
<evidence type="ECO:0000313" key="9">
    <source>
        <dbReference type="Proteomes" id="UP000295765"/>
    </source>
</evidence>
<evidence type="ECO:0000259" key="7">
    <source>
        <dbReference type="PROSITE" id="PS51201"/>
    </source>
</evidence>
<comment type="caution">
    <text evidence="8">The sequence shown here is derived from an EMBL/GenBank/DDBJ whole genome shotgun (WGS) entry which is preliminary data.</text>
</comment>
<feature type="domain" description="RCK N-terminal" evidence="7">
    <location>
        <begin position="291"/>
        <end position="409"/>
    </location>
</feature>
<feature type="transmembrane region" description="Helical" evidence="6">
    <location>
        <begin position="186"/>
        <end position="207"/>
    </location>
</feature>
<keyword evidence="3 6" id="KW-1133">Transmembrane helix</keyword>
<dbReference type="PROSITE" id="PS51201">
    <property type="entry name" value="RCK_N"/>
    <property type="match status" value="1"/>
</dbReference>
<evidence type="ECO:0000256" key="5">
    <source>
        <dbReference type="ARBA" id="ARBA00029579"/>
    </source>
</evidence>
<keyword evidence="8" id="KW-0813">Transport</keyword>
<accession>A0A4R2LEV8</accession>
<comment type="subcellular location">
    <subcellularLocation>
        <location evidence="1">Membrane</location>
        <topology evidence="1">Multi-pass membrane protein</topology>
    </subcellularLocation>
</comment>
<dbReference type="SUPFAM" id="SSF81324">
    <property type="entry name" value="Voltage-gated potassium channels"/>
    <property type="match status" value="1"/>
</dbReference>
<dbReference type="GO" id="GO:0005216">
    <property type="term" value="F:monoatomic ion channel activity"/>
    <property type="evidence" value="ECO:0007669"/>
    <property type="project" value="InterPro"/>
</dbReference>
<keyword evidence="4 6" id="KW-0472">Membrane</keyword>
<reference evidence="8 9" key="1">
    <citation type="submission" date="2019-03" db="EMBL/GenBank/DDBJ databases">
        <title>Genomic Encyclopedia of Type Strains, Phase IV (KMG-IV): sequencing the most valuable type-strain genomes for metagenomic binning, comparative biology and taxonomic classification.</title>
        <authorList>
            <person name="Goeker M."/>
        </authorList>
    </citation>
    <scope>NUCLEOTIDE SEQUENCE [LARGE SCALE GENOMIC DNA]</scope>
    <source>
        <strain evidence="8 9">DSM 25287</strain>
    </source>
</reference>
<dbReference type="GO" id="GO:0016020">
    <property type="term" value="C:membrane"/>
    <property type="evidence" value="ECO:0007669"/>
    <property type="project" value="UniProtKB-SubCell"/>
</dbReference>
<gene>
    <name evidence="8" type="ORF">EV699_10869</name>
</gene>
<proteinExistence type="predicted"/>
<evidence type="ECO:0000256" key="2">
    <source>
        <dbReference type="ARBA" id="ARBA00022692"/>
    </source>
</evidence>
<keyword evidence="8" id="KW-0407">Ion channel</keyword>
<dbReference type="OrthoDB" id="9781411at2"/>
<dbReference type="InterPro" id="IPR036721">
    <property type="entry name" value="RCK_C_sf"/>
</dbReference>
<sequence>MSPTPPLHLIVRLCYRLDDSARYRRCKRFAYDLLENPDSPLRPYVDVTMCLLILATVFLMIYEVRHPLGELARGFEDAVIGVFIVEYLARGWLYSDVRRSVIEAHEEAEFLGIRLQLRPVLARVLRRKWDYARSPLAIIDLLAILPSYRPLRMLRFFLLFRVFKLFRYTRAISEFAKVLAEKRFDLYTLAMFIGFVLFAASTAIYIFEAHVETSHINTLFDAVYWAVITLFTVGYGDITPKTPEGRLVAMLLVVTGVAVISLSTSIVVTAFGEKMQALRDRRVFADVDKLRDYVIVCGYGRVGEMVVARLAEQKRPFVIVDKLAPNIARAKACGHLALCEDATQAEVLANLGITRHAGSILCITGDDITNTYITLSARQMNPRLSVISRANRAETIHKLRLAGATHVVMPYEVVGLMAAEYIHQPVASTALAGILSGERGMSIDIVAVPPRSMLAGQRIGAIALARHKLTLLGVLTGVDGGAQRDVRGAIELRASLQGRRFCFNPPPDFSLCAEDLLVVLGRSVSIEHFRAQVEGSALHAGAGA</sequence>
<dbReference type="InterPro" id="IPR005821">
    <property type="entry name" value="Ion_trans_dom"/>
</dbReference>
<dbReference type="Gene3D" id="1.10.287.70">
    <property type="match status" value="1"/>
</dbReference>
<feature type="transmembrane region" description="Helical" evidence="6">
    <location>
        <begin position="44"/>
        <end position="64"/>
    </location>
</feature>
<dbReference type="Gene3D" id="3.40.50.720">
    <property type="entry name" value="NAD(P)-binding Rossmann-like Domain"/>
    <property type="match status" value="1"/>
</dbReference>
<evidence type="ECO:0000256" key="4">
    <source>
        <dbReference type="ARBA" id="ARBA00023136"/>
    </source>
</evidence>
<evidence type="ECO:0000313" key="8">
    <source>
        <dbReference type="EMBL" id="TCO81438.1"/>
    </source>
</evidence>
<protein>
    <recommendedName>
        <fullName evidence="5">BK channel</fullName>
    </recommendedName>
</protein>
<evidence type="ECO:0000256" key="3">
    <source>
        <dbReference type="ARBA" id="ARBA00022989"/>
    </source>
</evidence>
<feature type="transmembrane region" description="Helical" evidence="6">
    <location>
        <begin position="219"/>
        <end position="236"/>
    </location>
</feature>